<evidence type="ECO:0000313" key="4">
    <source>
        <dbReference type="Proteomes" id="UP000239800"/>
    </source>
</evidence>
<dbReference type="EMBL" id="MQUB01000001">
    <property type="protein sequence ID" value="PQB05738.1"/>
    <property type="molecule type" value="Genomic_DNA"/>
</dbReference>
<dbReference type="PANTHER" id="PTHR46825">
    <property type="entry name" value="D-ALANYL-D-ALANINE-CARBOXYPEPTIDASE/ENDOPEPTIDASE AMPH"/>
    <property type="match status" value="1"/>
</dbReference>
<dbReference type="EMBL" id="MQUB01000004">
    <property type="protein sequence ID" value="PQB02943.1"/>
    <property type="molecule type" value="Genomic_DNA"/>
</dbReference>
<dbReference type="Pfam" id="PF00144">
    <property type="entry name" value="Beta-lactamase"/>
    <property type="match status" value="1"/>
</dbReference>
<sequence>MVYLNLSFVTTFEMLTSELTIFTNPMKTLLLALGLIVLSIPCSGQIAEAKAIDEVFTTLISPQSPGASLGVFKDGQLVYGKGYGLANMEYDIPNDTQSVFRIGSTSKQFTAACVVLLAQQGKLSLEDPLSKHFPEFPDYADRITIRQLMNHTSGIRDYLQISYLRGMSEDDFYTDQEIMRWLVNQTDLNFEPGSEFTYSNSGYWLLGQLVNKVSGKNMAQFAQAEIFEPLGMTATHFHNDHQAIVKNRASGYAPTTDGGYQISMTTLDMIGDGGIFTSIEDILKWDNEYYERKLLNDAFWKEMTTTGKLSNGEDTEYGGGLFMEEYKGLRTISHGGAFVGFRAELLRFPDQKVSVAIFANRGDANPSTMAQEIADIILKDQFKDLPSEAVAEVENPPMDEAEMELDQLVGTYEVEPGVEVVFSISNDSLHAKQKWNGSEYNLYRETGNRFKMKGQDGLSFTFTDLKDGLAQELTVMQGNRPTQVKRKEEKDLSGVNPNDYIGTYFSPELEVNYIFELKDGQLVARVGNGEEHNCTLSDVDIYTGRMGTYRFQRTIGQVSGMELDSGRVINVKFEKK</sequence>
<evidence type="ECO:0000313" key="3">
    <source>
        <dbReference type="EMBL" id="PQB05738.1"/>
    </source>
</evidence>
<dbReference type="Proteomes" id="UP000239800">
    <property type="component" value="Unassembled WGS sequence"/>
</dbReference>
<evidence type="ECO:0000313" key="2">
    <source>
        <dbReference type="EMBL" id="PQB02943.1"/>
    </source>
</evidence>
<evidence type="ECO:0000259" key="1">
    <source>
        <dbReference type="Pfam" id="PF00144"/>
    </source>
</evidence>
<dbReference type="OrthoDB" id="1522765at2"/>
<feature type="domain" description="Beta-lactamase-related" evidence="1">
    <location>
        <begin position="62"/>
        <end position="368"/>
    </location>
</feature>
<gene>
    <name evidence="3" type="ORF">BST85_13190</name>
    <name evidence="2" type="ORF">BST85_14160</name>
</gene>
<protein>
    <recommendedName>
        <fullName evidence="1">Beta-lactamase-related domain-containing protein</fullName>
    </recommendedName>
</protein>
<proteinExistence type="predicted"/>
<comment type="caution">
    <text evidence="3">The sequence shown here is derived from an EMBL/GenBank/DDBJ whole genome shotgun (WGS) entry which is preliminary data.</text>
</comment>
<dbReference type="InterPro" id="IPR050491">
    <property type="entry name" value="AmpC-like"/>
</dbReference>
<dbReference type="PANTHER" id="PTHR46825:SF9">
    <property type="entry name" value="BETA-LACTAMASE-RELATED DOMAIN-CONTAINING PROTEIN"/>
    <property type="match status" value="1"/>
</dbReference>
<dbReference type="AlphaFoldDB" id="A0A2S7KT30"/>
<dbReference type="InterPro" id="IPR001466">
    <property type="entry name" value="Beta-lactam-related"/>
</dbReference>
<accession>A0A2S7KT30</accession>
<name>A0A2S7KT30_9FLAO</name>
<organism evidence="3 4">
    <name type="scientific">Aureitalea marina</name>
    <dbReference type="NCBI Taxonomy" id="930804"/>
    <lineage>
        <taxon>Bacteria</taxon>
        <taxon>Pseudomonadati</taxon>
        <taxon>Bacteroidota</taxon>
        <taxon>Flavobacteriia</taxon>
        <taxon>Flavobacteriales</taxon>
        <taxon>Flavobacteriaceae</taxon>
        <taxon>Aureitalea</taxon>
    </lineage>
</organism>
<reference evidence="3 4" key="1">
    <citation type="submission" date="2016-11" db="EMBL/GenBank/DDBJ databases">
        <title>Trade-off between light-utilization and light-protection in marine flavobacteria.</title>
        <authorList>
            <person name="Kumagai Y."/>
        </authorList>
    </citation>
    <scope>NUCLEOTIDE SEQUENCE [LARGE SCALE GENOMIC DNA]</scope>
    <source>
        <strain evidence="3 4">NBRC 107741</strain>
    </source>
</reference>
<keyword evidence="4" id="KW-1185">Reference proteome</keyword>
<dbReference type="Gene3D" id="3.40.710.10">
    <property type="entry name" value="DD-peptidase/beta-lactamase superfamily"/>
    <property type="match status" value="1"/>
</dbReference>
<dbReference type="InterPro" id="IPR012338">
    <property type="entry name" value="Beta-lactam/transpept-like"/>
</dbReference>
<dbReference type="SUPFAM" id="SSF56601">
    <property type="entry name" value="beta-lactamase/transpeptidase-like"/>
    <property type="match status" value="1"/>
</dbReference>